<dbReference type="GO" id="GO:0098046">
    <property type="term" value="C:type V protein secretion system complex"/>
    <property type="evidence" value="ECO:0007669"/>
    <property type="project" value="TreeGrafter"/>
</dbReference>
<dbReference type="Proteomes" id="UP000011988">
    <property type="component" value="Unassembled WGS sequence"/>
</dbReference>
<comment type="caution">
    <text evidence="5">The sequence shown here is derived from an EMBL/GenBank/DDBJ whole genome shotgun (WGS) entry which is preliminary data.</text>
</comment>
<comment type="subcellular location">
    <subcellularLocation>
        <location evidence="1">Membrane</location>
    </subcellularLocation>
</comment>
<dbReference type="InterPro" id="IPR000184">
    <property type="entry name" value="Bac_surfAg_D15"/>
</dbReference>
<evidence type="ECO:0000259" key="4">
    <source>
        <dbReference type="Pfam" id="PF19412"/>
    </source>
</evidence>
<evidence type="ECO:0000313" key="5">
    <source>
        <dbReference type="EMBL" id="EMJ96309.1"/>
    </source>
</evidence>
<organism evidence="5 6">
    <name type="scientific">Leptospira alstonii serovar Sichuan str. 79601</name>
    <dbReference type="NCBI Taxonomy" id="1218565"/>
    <lineage>
        <taxon>Bacteria</taxon>
        <taxon>Pseudomonadati</taxon>
        <taxon>Spirochaetota</taxon>
        <taxon>Spirochaetia</taxon>
        <taxon>Leptospirales</taxon>
        <taxon>Leptospiraceae</taxon>
        <taxon>Leptospira</taxon>
    </lineage>
</organism>
<protein>
    <submittedName>
        <fullName evidence="5">Outer membrane protein, OMP85 family</fullName>
    </submittedName>
</protein>
<feature type="domain" description="DUF5982" evidence="4">
    <location>
        <begin position="91"/>
        <end position="153"/>
    </location>
</feature>
<evidence type="ECO:0000259" key="3">
    <source>
        <dbReference type="Pfam" id="PF01103"/>
    </source>
</evidence>
<proteinExistence type="predicted"/>
<dbReference type="OrthoDB" id="9771071at2"/>
<dbReference type="PATRIC" id="fig|1218565.3.peg.1265"/>
<dbReference type="GO" id="GO:0046819">
    <property type="term" value="P:protein secretion by the type V secretion system"/>
    <property type="evidence" value="ECO:0007669"/>
    <property type="project" value="TreeGrafter"/>
</dbReference>
<dbReference type="PANTHER" id="PTHR34597:SF3">
    <property type="entry name" value="OUTER MEMBRANE TRANSPORTER CDIB"/>
    <property type="match status" value="1"/>
</dbReference>
<feature type="domain" description="Bacterial surface antigen (D15)" evidence="3">
    <location>
        <begin position="339"/>
        <end position="522"/>
    </location>
</feature>
<dbReference type="PANTHER" id="PTHR34597">
    <property type="entry name" value="SLR1661 PROTEIN"/>
    <property type="match status" value="1"/>
</dbReference>
<reference evidence="5 6" key="1">
    <citation type="submission" date="2013-01" db="EMBL/GenBank/DDBJ databases">
        <authorList>
            <person name="Harkins D.M."/>
            <person name="Durkin A.S."/>
            <person name="Brinkac L.M."/>
            <person name="Haft D.H."/>
            <person name="Selengut J.D."/>
            <person name="Sanka R."/>
            <person name="DePew J."/>
            <person name="Purushe J."/>
            <person name="Galloway R.L."/>
            <person name="Vinetz J.M."/>
            <person name="Sutton G.G."/>
            <person name="Nierman W.C."/>
            <person name="Fouts D.E."/>
        </authorList>
    </citation>
    <scope>NUCLEOTIDE SEQUENCE [LARGE SCALE GENOMIC DNA]</scope>
    <source>
        <strain evidence="5 6">79601</strain>
    </source>
</reference>
<evidence type="ECO:0000256" key="1">
    <source>
        <dbReference type="ARBA" id="ARBA00004370"/>
    </source>
</evidence>
<dbReference type="GO" id="GO:0008320">
    <property type="term" value="F:protein transmembrane transporter activity"/>
    <property type="evidence" value="ECO:0007669"/>
    <property type="project" value="TreeGrafter"/>
</dbReference>
<accession>M6CX89</accession>
<dbReference type="GO" id="GO:0019867">
    <property type="term" value="C:outer membrane"/>
    <property type="evidence" value="ECO:0007669"/>
    <property type="project" value="InterPro"/>
</dbReference>
<dbReference type="InterPro" id="IPR046024">
    <property type="entry name" value="DUF5982"/>
</dbReference>
<sequence>MDRFFISVWIWTCFWIVAVGNFSPIFGEGLPQYKFDITNAKAIAAEIPKEFSHYVATAGSNIELQAPSSPWMQGLDSPNLSTAELTLPQVRIPLDEGKRLEPGELAEKKEGWYVTAVPLLSSDPVRGQGGGIRASIFFNGKKTDLYYEYEAYRSKLTFQLFQTNEGVKNHFIQFDSPYIFNTAFRWKSSLSLDYNPNSQYFGIGESSLQSLSYRPRNLPEIGRITNARFDAYEASQSYTRPSRSEIFPTVSDQGYNQYLFNSTTLFNGIDYTFWRAWKWVIANEISKNIIGHSDGIWNLSKDPYFAGSLWETAVPNGESKLTEDYKAGKIKGYNGGDIVYLRAGIAYDTRDFEPDPDRGILVELNMANVSKRTGSDFNYNKIFFQTKYFYKIFPSVFEELVFATRGALGYTSSAAPFSEVRYMWSLDGTMTGIGGLQTMRGYRQDRFVAPVVGFGSAEFRWRFATFKILDELFTLSFVPFYDVGRVWDSEKRINLQGYKHSWGGGLRIIWNQATVILIDFAKSREDTQTFVDFNHAF</sequence>
<dbReference type="InterPro" id="IPR051544">
    <property type="entry name" value="TPS_OM_transporter"/>
</dbReference>
<dbReference type="Gene3D" id="2.40.160.50">
    <property type="entry name" value="membrane protein fhac: a member of the omp85/tpsb transporter family"/>
    <property type="match status" value="1"/>
</dbReference>
<gene>
    <name evidence="5" type="ORF">LEP1GSC194_3769</name>
</gene>
<dbReference type="RefSeq" id="WP_020772723.1">
    <property type="nucleotide sequence ID" value="NZ_ANIK01000027.1"/>
</dbReference>
<dbReference type="NCBIfam" id="NF047779">
    <property type="entry name" value="Omp85_fam"/>
    <property type="match status" value="1"/>
</dbReference>
<keyword evidence="2" id="KW-0472">Membrane</keyword>
<dbReference type="Pfam" id="PF01103">
    <property type="entry name" value="Omp85"/>
    <property type="match status" value="1"/>
</dbReference>
<name>M6CX89_9LEPT</name>
<dbReference type="EMBL" id="ANIK01000027">
    <property type="protein sequence ID" value="EMJ96309.1"/>
    <property type="molecule type" value="Genomic_DNA"/>
</dbReference>
<evidence type="ECO:0000313" key="6">
    <source>
        <dbReference type="Proteomes" id="UP000011988"/>
    </source>
</evidence>
<evidence type="ECO:0000256" key="2">
    <source>
        <dbReference type="ARBA" id="ARBA00023136"/>
    </source>
</evidence>
<dbReference type="AlphaFoldDB" id="M6CX89"/>
<dbReference type="Pfam" id="PF19412">
    <property type="entry name" value="DUF5982"/>
    <property type="match status" value="1"/>
</dbReference>